<evidence type="ECO:0000256" key="7">
    <source>
        <dbReference type="ARBA" id="ARBA00029447"/>
    </source>
</evidence>
<dbReference type="InterPro" id="IPR003660">
    <property type="entry name" value="HAMP_dom"/>
</dbReference>
<evidence type="ECO:0000256" key="9">
    <source>
        <dbReference type="SAM" id="Coils"/>
    </source>
</evidence>
<evidence type="ECO:0000256" key="5">
    <source>
        <dbReference type="ARBA" id="ARBA00023136"/>
    </source>
</evidence>
<dbReference type="PANTHER" id="PTHR32089">
    <property type="entry name" value="METHYL-ACCEPTING CHEMOTAXIS PROTEIN MCPB"/>
    <property type="match status" value="1"/>
</dbReference>
<keyword evidence="6 8" id="KW-0807">Transducer</keyword>
<evidence type="ECO:0000313" key="14">
    <source>
        <dbReference type="EMBL" id="QCK85554.1"/>
    </source>
</evidence>
<dbReference type="GO" id="GO:0005886">
    <property type="term" value="C:plasma membrane"/>
    <property type="evidence" value="ECO:0007669"/>
    <property type="project" value="UniProtKB-SubCell"/>
</dbReference>
<feature type="domain" description="HAMP" evidence="13">
    <location>
        <begin position="247"/>
        <end position="300"/>
    </location>
</feature>
<comment type="similarity">
    <text evidence="7">Belongs to the methyl-accepting chemotaxis (MCP) protein family.</text>
</comment>
<dbReference type="InterPro" id="IPR004089">
    <property type="entry name" value="MCPsignal_dom"/>
</dbReference>
<reference evidence="14 15" key="1">
    <citation type="submission" date="2019-04" db="EMBL/GenBank/DDBJ databases">
        <title>Phreatobacter aquaticus sp. nov.</title>
        <authorList>
            <person name="Choi A."/>
            <person name="Baek K."/>
        </authorList>
    </citation>
    <scope>NUCLEOTIDE SEQUENCE [LARGE SCALE GENOMIC DNA]</scope>
    <source>
        <strain evidence="14 15">NMCR1094</strain>
    </source>
</reference>
<dbReference type="SMART" id="SM00283">
    <property type="entry name" value="MA"/>
    <property type="match status" value="1"/>
</dbReference>
<dbReference type="GO" id="GO:0007165">
    <property type="term" value="P:signal transduction"/>
    <property type="evidence" value="ECO:0007669"/>
    <property type="project" value="UniProtKB-KW"/>
</dbReference>
<dbReference type="PANTHER" id="PTHR32089:SF112">
    <property type="entry name" value="LYSOZYME-LIKE PROTEIN-RELATED"/>
    <property type="match status" value="1"/>
</dbReference>
<dbReference type="Gene3D" id="1.10.8.500">
    <property type="entry name" value="HAMP domain in histidine kinase"/>
    <property type="match status" value="1"/>
</dbReference>
<dbReference type="CDD" id="cd06225">
    <property type="entry name" value="HAMP"/>
    <property type="match status" value="1"/>
</dbReference>
<feature type="transmembrane region" description="Helical" evidence="11">
    <location>
        <begin position="47"/>
        <end position="67"/>
    </location>
</feature>
<dbReference type="InterPro" id="IPR033480">
    <property type="entry name" value="sCache_2"/>
</dbReference>
<comment type="subcellular location">
    <subcellularLocation>
        <location evidence="1">Cell membrane</location>
        <topology evidence="1">Multi-pass membrane protein</topology>
    </subcellularLocation>
</comment>
<gene>
    <name evidence="14" type="ORF">E8L99_07125</name>
</gene>
<evidence type="ECO:0000256" key="11">
    <source>
        <dbReference type="SAM" id="Phobius"/>
    </source>
</evidence>
<evidence type="ECO:0000256" key="6">
    <source>
        <dbReference type="ARBA" id="ARBA00023224"/>
    </source>
</evidence>
<evidence type="ECO:0000256" key="10">
    <source>
        <dbReference type="SAM" id="MobiDB-lite"/>
    </source>
</evidence>
<feature type="region of interest" description="Disordered" evidence="10">
    <location>
        <begin position="593"/>
        <end position="617"/>
    </location>
</feature>
<dbReference type="KEGG" id="paqt:E8L99_07125"/>
<keyword evidence="9" id="KW-0175">Coiled coil</keyword>
<dbReference type="SMART" id="SM01049">
    <property type="entry name" value="Cache_2"/>
    <property type="match status" value="1"/>
</dbReference>
<dbReference type="PROSITE" id="PS50111">
    <property type="entry name" value="CHEMOTAXIS_TRANSDUC_2"/>
    <property type="match status" value="1"/>
</dbReference>
<evidence type="ECO:0000259" key="12">
    <source>
        <dbReference type="PROSITE" id="PS50111"/>
    </source>
</evidence>
<dbReference type="AlphaFoldDB" id="A0A4D7QJK8"/>
<keyword evidence="4 11" id="KW-1133">Transmembrane helix</keyword>
<sequence length="617" mass="65411">MADENVCVLTAHSALTAHLRVSRNRRALSAAAGCPMRLPKPSLSHRLYALLALFVLSCCAIVGLQLVELRDNLTRQKEVELSHLVEIALSVAKEEHALAAKGQGTDAEARTRAAERIAALRYGSNDYFWINDLQARMIMHPIRRDMNGQDQSAFQDPNGKRIFVEFARVVREKGQGFVDYMWPKPGATAPQPKLSHVVGFQPWGWVIGTGVYVDDLQAQVWSAAKQGLGIVAGIVLLAGLIFWKTARGISLSISGMTSTMNRLAAGDLAVETPGLTRRDEIGAMAAAVEVFKQNAVEREALEVQAKEAEADKVAYNARLSTMLETFKVSVEGVLGATNATVGELGASSEALTSIANDAIARVGEAEAASANTSGSMQSVAAASEELATSIEDITAKVGEASDIVGRAREVTSTSVEQIRALAEAGQKIGNVVGLIQAIAAQTNLLALNATIEAARAGEAGRGFAVVAQEVKQLAGQTANATSEIAGHVTGIQKSTEAAVATIEQIARTMGDVAAITDGIAEAVESQSLATREISSSAQVAAVGTGTLSESVARVTTIVEQTTETAETVRTRSGHLQDQSQKLSEEVRDFLHALRSGPLDRRKERSADFAGPDRRKRA</sequence>
<accession>A0A4D7QJK8</accession>
<dbReference type="EMBL" id="CP039865">
    <property type="protein sequence ID" value="QCK85554.1"/>
    <property type="molecule type" value="Genomic_DNA"/>
</dbReference>
<evidence type="ECO:0000256" key="4">
    <source>
        <dbReference type="ARBA" id="ARBA00022989"/>
    </source>
</evidence>
<dbReference type="Pfam" id="PF00672">
    <property type="entry name" value="HAMP"/>
    <property type="match status" value="1"/>
</dbReference>
<keyword evidence="5 11" id="KW-0472">Membrane</keyword>
<proteinExistence type="inferred from homology"/>
<dbReference type="Gene3D" id="3.30.450.20">
    <property type="entry name" value="PAS domain"/>
    <property type="match status" value="1"/>
</dbReference>
<keyword evidence="2" id="KW-1003">Cell membrane</keyword>
<dbReference type="SMART" id="SM00304">
    <property type="entry name" value="HAMP"/>
    <property type="match status" value="1"/>
</dbReference>
<feature type="domain" description="Methyl-accepting transducer" evidence="12">
    <location>
        <begin position="340"/>
        <end position="569"/>
    </location>
</feature>
<evidence type="ECO:0000259" key="13">
    <source>
        <dbReference type="PROSITE" id="PS50885"/>
    </source>
</evidence>
<evidence type="ECO:0000256" key="2">
    <source>
        <dbReference type="ARBA" id="ARBA00022475"/>
    </source>
</evidence>
<organism evidence="14 15">
    <name type="scientific">Phreatobacter aquaticus</name>
    <dbReference type="NCBI Taxonomy" id="2570229"/>
    <lineage>
        <taxon>Bacteria</taxon>
        <taxon>Pseudomonadati</taxon>
        <taxon>Pseudomonadota</taxon>
        <taxon>Alphaproteobacteria</taxon>
        <taxon>Hyphomicrobiales</taxon>
        <taxon>Phreatobacteraceae</taxon>
        <taxon>Phreatobacter</taxon>
    </lineage>
</organism>
<evidence type="ECO:0000313" key="15">
    <source>
        <dbReference type="Proteomes" id="UP000298588"/>
    </source>
</evidence>
<dbReference type="Pfam" id="PF17200">
    <property type="entry name" value="sCache_2"/>
    <property type="match status" value="1"/>
</dbReference>
<dbReference type="Gene3D" id="1.10.287.950">
    <property type="entry name" value="Methyl-accepting chemotaxis protein"/>
    <property type="match status" value="1"/>
</dbReference>
<dbReference type="Pfam" id="PF00015">
    <property type="entry name" value="MCPsignal"/>
    <property type="match status" value="1"/>
</dbReference>
<dbReference type="OrthoDB" id="3378718at2"/>
<keyword evidence="3 11" id="KW-0812">Transmembrane</keyword>
<evidence type="ECO:0000256" key="1">
    <source>
        <dbReference type="ARBA" id="ARBA00004651"/>
    </source>
</evidence>
<evidence type="ECO:0000256" key="8">
    <source>
        <dbReference type="PROSITE-ProRule" id="PRU00284"/>
    </source>
</evidence>
<evidence type="ECO:0000256" key="3">
    <source>
        <dbReference type="ARBA" id="ARBA00022692"/>
    </source>
</evidence>
<feature type="transmembrane region" description="Helical" evidence="11">
    <location>
        <begin position="227"/>
        <end position="246"/>
    </location>
</feature>
<dbReference type="SUPFAM" id="SSF58104">
    <property type="entry name" value="Methyl-accepting chemotaxis protein (MCP) signaling domain"/>
    <property type="match status" value="1"/>
</dbReference>
<name>A0A4D7QJK8_9HYPH</name>
<keyword evidence="15" id="KW-1185">Reference proteome</keyword>
<dbReference type="PROSITE" id="PS50885">
    <property type="entry name" value="HAMP"/>
    <property type="match status" value="1"/>
</dbReference>
<dbReference type="Proteomes" id="UP000298588">
    <property type="component" value="Chromosome"/>
</dbReference>
<feature type="coiled-coil region" evidence="9">
    <location>
        <begin position="291"/>
        <end position="318"/>
    </location>
</feature>
<protein>
    <submittedName>
        <fullName evidence="14">Methyl-accepting chemotaxis protein</fullName>
    </submittedName>
</protein>